<comment type="catalytic activity">
    <reaction evidence="7">
        <text>L-seryl-[protein] + ATP = O-phospho-L-seryl-[protein] + ADP + H(+)</text>
        <dbReference type="Rhea" id="RHEA:17989"/>
        <dbReference type="Rhea" id="RHEA-COMP:9863"/>
        <dbReference type="Rhea" id="RHEA-COMP:11604"/>
        <dbReference type="ChEBI" id="CHEBI:15378"/>
        <dbReference type="ChEBI" id="CHEBI:29999"/>
        <dbReference type="ChEBI" id="CHEBI:30616"/>
        <dbReference type="ChEBI" id="CHEBI:83421"/>
        <dbReference type="ChEBI" id="CHEBI:456216"/>
        <dbReference type="EC" id="2.7.11.1"/>
    </reaction>
</comment>
<dbReference type="AlphaFoldDB" id="A0A0E0JRX7"/>
<dbReference type="InterPro" id="IPR003609">
    <property type="entry name" value="Pan_app"/>
</dbReference>
<dbReference type="PANTHER" id="PTHR43248:SF14">
    <property type="entry name" value="ALPHA_BETA-HYDROLASES SUPERFAMILY PROTEIN"/>
    <property type="match status" value="1"/>
</dbReference>
<sequence>MAAGGAAPPRVLSAEQRRNPVAVGVSPLRPGSRVRAASRTRQAYELVQGSLVQWNSFMDKSVPDPPTAVLLHGILGSRKNWGSFAKRLAQEFPMWQFLLVDLRCHGDSASIKRRGPHTVASTALDVLKLIVQLRLTPRVLVGHSFGGKVALSMVEQAAKPLARPVRVWVLDATPGKVRAGGDGEDHPAELIESLRRMPMQVSSKQEVVDALVKEQFSVDVARWVATNLRRSSPLGSLSSSSFSWIFDLNGISDMYKSYEETNLWGIVENVPRGVHINFLKAERSLHRWALDDLQRIHTAEELAADEGGGVEMHVLEDAGHWTNSSSSGVAVAATELTDAGNLVVRSHDGGVVWQSFDYPTDTLLPGQPVTATARLSTTDVLHPTSHYALRFDDRYLLSLAYDGPDISNIYWPDPDASSWINGRISYNASRRGVLDDDGRFLASDNTTFVASDLGAAGVRRRLTLDHDGNLRLYSLRDADDGVWSPAMGFARLPQTDFWGSDLNLISSISVDECKATCLELCNCVAFEYKDDVSDCYLKSALFNGKTYPGYPGTVYLKLPANLVAESDIYTTAPAAAAVNLACDAARTEEVRLLSFPAASPDNGGTSSWRYYYGFLSAFFAVELCFIAFGWWFTARSRPAPSEQWAAEEGYRVVTDHFRRFTYGELRKATKNFKDKLKATTPQRGDDEFETEVSVIGRINHMNLVRIRGVCSERHRRRRRLLVYEYVDNGSLATWLFGAKESLNWSQRYNIAIGVAKGLAYLHHECLDWIIHCDIKPENILLDHDFEPKISDFGLAKLQHRRDLDDPGSFSIRGTRGYMAPEWVSRLPITEKVDVYSYGVVLLELVRGARMTDLVTDSVGDAEIAMRRLVWKIRERLKGGDRAWVISLVDPRLNGSFVYSQVALMLEVATSCLEKERNQRPSMNDAYELVQGSLVQWNSFMDKSVPDPPTAVLLHGILGSRKNWGSFAKRLAQEFPMWQFLLVDLRCHGDSASIKRRGPHTVASTALDVLKLIVQLRLTPRVLVGHSFGGKVALSMVEQAAKPLARPVRVWVLDATPGKVRAGGDGEDHPAELIESLRRMPMQVSSKQEVVDALVKEQFSVDVARWVATNLRRSSPLGSLSSSSFSWIFDLNGISDMYKSYEETNLWGIVENVPRGVHINFLKAERSLHRWALDDLQRIHTAEELAADEGGGVEMHVLEDAGHWVHADNPDGLFRILSSTFRIEATIRGMQN</sequence>
<evidence type="ECO:0000256" key="5">
    <source>
        <dbReference type="ARBA" id="ARBA00023170"/>
    </source>
</evidence>
<organism evidence="10">
    <name type="scientific">Oryza punctata</name>
    <name type="common">Red rice</name>
    <dbReference type="NCBI Taxonomy" id="4537"/>
    <lineage>
        <taxon>Eukaryota</taxon>
        <taxon>Viridiplantae</taxon>
        <taxon>Streptophyta</taxon>
        <taxon>Embryophyta</taxon>
        <taxon>Tracheophyta</taxon>
        <taxon>Spermatophyta</taxon>
        <taxon>Magnoliopsida</taxon>
        <taxon>Liliopsida</taxon>
        <taxon>Poales</taxon>
        <taxon>Poaceae</taxon>
        <taxon>BOP clade</taxon>
        <taxon>Oryzoideae</taxon>
        <taxon>Oryzeae</taxon>
        <taxon>Oryzinae</taxon>
        <taxon>Oryza</taxon>
    </lineage>
</organism>
<reference evidence="10" key="1">
    <citation type="submission" date="2015-04" db="UniProtKB">
        <authorList>
            <consortium name="EnsemblPlants"/>
        </authorList>
    </citation>
    <scope>IDENTIFICATION</scope>
</reference>
<dbReference type="eggNOG" id="KOG2382">
    <property type="taxonomic scope" value="Eukaryota"/>
</dbReference>
<dbReference type="Gene3D" id="3.40.50.1820">
    <property type="entry name" value="alpha/beta hydrolase"/>
    <property type="match status" value="2"/>
</dbReference>
<keyword evidence="5" id="KW-0675">Receptor</keyword>
<dbReference type="GO" id="GO:0051707">
    <property type="term" value="P:response to other organism"/>
    <property type="evidence" value="ECO:0007669"/>
    <property type="project" value="UniProtKB-ARBA"/>
</dbReference>
<dbReference type="InterPro" id="IPR051601">
    <property type="entry name" value="Serine_prot/Carboxylest_S33"/>
</dbReference>
<dbReference type="SUPFAM" id="SSF56112">
    <property type="entry name" value="Protein kinase-like (PK-like)"/>
    <property type="match status" value="1"/>
</dbReference>
<evidence type="ECO:0000256" key="3">
    <source>
        <dbReference type="ARBA" id="ARBA00012513"/>
    </source>
</evidence>
<dbReference type="Gene3D" id="3.30.200.20">
    <property type="entry name" value="Phosphorylase Kinase, domain 1"/>
    <property type="match status" value="1"/>
</dbReference>
<dbReference type="InterPro" id="IPR000719">
    <property type="entry name" value="Prot_kinase_dom"/>
</dbReference>
<proteinExistence type="inferred from homology"/>
<dbReference type="InterPro" id="IPR036426">
    <property type="entry name" value="Bulb-type_lectin_dom_sf"/>
</dbReference>
<comment type="similarity">
    <text evidence="2">Belongs to the peptidase S33 family.</text>
</comment>
<dbReference type="GO" id="GO:0016787">
    <property type="term" value="F:hydrolase activity"/>
    <property type="evidence" value="ECO:0007669"/>
    <property type="project" value="UniProtKB-KW"/>
</dbReference>
<keyword evidence="11" id="KW-1185">Reference proteome</keyword>
<dbReference type="Proteomes" id="UP000026962">
    <property type="component" value="Chromosome 1"/>
</dbReference>
<dbReference type="EC" id="2.7.11.1" evidence="3"/>
<evidence type="ECO:0000256" key="4">
    <source>
        <dbReference type="ARBA" id="ARBA00022801"/>
    </source>
</evidence>
<dbReference type="FunFam" id="3.40.50.1820:FF:000291">
    <property type="entry name" value="Alpha/beta-Hydrolases superfamily protein"/>
    <property type="match status" value="1"/>
</dbReference>
<dbReference type="Gene3D" id="3.50.4.10">
    <property type="entry name" value="Hepatocyte Growth Factor"/>
    <property type="match status" value="1"/>
</dbReference>
<dbReference type="GO" id="GO:0005524">
    <property type="term" value="F:ATP binding"/>
    <property type="evidence" value="ECO:0007669"/>
    <property type="project" value="InterPro"/>
</dbReference>
<dbReference type="PROSITE" id="PS00108">
    <property type="entry name" value="PROTEIN_KINASE_ST"/>
    <property type="match status" value="1"/>
</dbReference>
<evidence type="ECO:0000313" key="11">
    <source>
        <dbReference type="Proteomes" id="UP000026962"/>
    </source>
</evidence>
<dbReference type="GO" id="GO:0016020">
    <property type="term" value="C:membrane"/>
    <property type="evidence" value="ECO:0007669"/>
    <property type="project" value="UniProtKB-SubCell"/>
</dbReference>
<feature type="domain" description="Apple" evidence="9">
    <location>
        <begin position="484"/>
        <end position="560"/>
    </location>
</feature>
<dbReference type="HOGENOM" id="CLU_267687_0_0_1"/>
<reference evidence="10" key="2">
    <citation type="submission" date="2018-05" db="EMBL/GenBank/DDBJ databases">
        <title>OpunRS2 (Oryza punctata Reference Sequence Version 2).</title>
        <authorList>
            <person name="Zhang J."/>
            <person name="Kudrna D."/>
            <person name="Lee S."/>
            <person name="Talag J."/>
            <person name="Welchert J."/>
            <person name="Wing R.A."/>
        </authorList>
    </citation>
    <scope>NUCLEOTIDE SEQUENCE [LARGE SCALE GENOMIC DNA]</scope>
</reference>
<dbReference type="InterPro" id="IPR011009">
    <property type="entry name" value="Kinase-like_dom_sf"/>
</dbReference>
<dbReference type="Gene3D" id="1.10.510.10">
    <property type="entry name" value="Transferase(Phosphotransferase) domain 1"/>
    <property type="match status" value="1"/>
</dbReference>
<dbReference type="InterPro" id="IPR008271">
    <property type="entry name" value="Ser/Thr_kinase_AS"/>
</dbReference>
<dbReference type="FunFam" id="1.10.510.10:FF:000537">
    <property type="entry name" value="Putative receptor-like protein kinase"/>
    <property type="match status" value="1"/>
</dbReference>
<dbReference type="SMART" id="SM00220">
    <property type="entry name" value="S_TKc"/>
    <property type="match status" value="1"/>
</dbReference>
<dbReference type="Pfam" id="PF00024">
    <property type="entry name" value="PAN_1"/>
    <property type="match status" value="1"/>
</dbReference>
<dbReference type="CDD" id="cd01098">
    <property type="entry name" value="PAN_AP_plant"/>
    <property type="match status" value="1"/>
</dbReference>
<keyword evidence="4" id="KW-0378">Hydrolase</keyword>
<dbReference type="PANTHER" id="PTHR43248">
    <property type="entry name" value="2-SUCCINYL-6-HYDROXY-2,4-CYCLOHEXADIENE-1-CARBOXYLATE SYNTHASE"/>
    <property type="match status" value="1"/>
</dbReference>
<dbReference type="SUPFAM" id="SSF53474">
    <property type="entry name" value="alpha/beta-Hydrolases"/>
    <property type="match status" value="2"/>
</dbReference>
<dbReference type="Pfam" id="PF12697">
    <property type="entry name" value="Abhydrolase_6"/>
    <property type="match status" value="2"/>
</dbReference>
<evidence type="ECO:0000256" key="6">
    <source>
        <dbReference type="ARBA" id="ARBA00047899"/>
    </source>
</evidence>
<dbReference type="SUPFAM" id="SSF51110">
    <property type="entry name" value="alpha-D-mannose-specific plant lectins"/>
    <property type="match status" value="1"/>
</dbReference>
<evidence type="ECO:0000259" key="8">
    <source>
        <dbReference type="PROSITE" id="PS50011"/>
    </source>
</evidence>
<dbReference type="PROSITE" id="PS50011">
    <property type="entry name" value="PROTEIN_KINASE_DOM"/>
    <property type="match status" value="1"/>
</dbReference>
<dbReference type="InterPro" id="IPR029058">
    <property type="entry name" value="AB_hydrolase_fold"/>
</dbReference>
<evidence type="ECO:0000256" key="7">
    <source>
        <dbReference type="ARBA" id="ARBA00048679"/>
    </source>
</evidence>
<dbReference type="SMART" id="SM00473">
    <property type="entry name" value="PAN_AP"/>
    <property type="match status" value="1"/>
</dbReference>
<name>A0A0E0JRX7_ORYPU</name>
<evidence type="ECO:0000256" key="1">
    <source>
        <dbReference type="ARBA" id="ARBA00004479"/>
    </source>
</evidence>
<comment type="subcellular location">
    <subcellularLocation>
        <location evidence="1">Membrane</location>
        <topology evidence="1">Single-pass type I membrane protein</topology>
    </subcellularLocation>
</comment>
<dbReference type="EnsemblPlants" id="OPUNC01G38430.1">
    <property type="protein sequence ID" value="OPUNC01G38430.1"/>
    <property type="gene ID" value="OPUNC01G38430"/>
</dbReference>
<accession>A0A0E0JRX7</accession>
<dbReference type="PROSITE" id="PS50948">
    <property type="entry name" value="PAN"/>
    <property type="match status" value="1"/>
</dbReference>
<evidence type="ECO:0000256" key="2">
    <source>
        <dbReference type="ARBA" id="ARBA00010088"/>
    </source>
</evidence>
<dbReference type="GO" id="GO:0004674">
    <property type="term" value="F:protein serine/threonine kinase activity"/>
    <property type="evidence" value="ECO:0007669"/>
    <property type="project" value="UniProtKB-EC"/>
</dbReference>
<feature type="domain" description="Protein kinase" evidence="8">
    <location>
        <begin position="651"/>
        <end position="940"/>
    </location>
</feature>
<evidence type="ECO:0000259" key="9">
    <source>
        <dbReference type="PROSITE" id="PS50948"/>
    </source>
</evidence>
<dbReference type="STRING" id="4537.A0A0E0JRX7"/>
<dbReference type="Pfam" id="PF00069">
    <property type="entry name" value="Pkinase"/>
    <property type="match status" value="1"/>
</dbReference>
<comment type="catalytic activity">
    <reaction evidence="6">
        <text>L-threonyl-[protein] + ATP = O-phospho-L-threonyl-[protein] + ADP + H(+)</text>
        <dbReference type="Rhea" id="RHEA:46608"/>
        <dbReference type="Rhea" id="RHEA-COMP:11060"/>
        <dbReference type="Rhea" id="RHEA-COMP:11605"/>
        <dbReference type="ChEBI" id="CHEBI:15378"/>
        <dbReference type="ChEBI" id="CHEBI:30013"/>
        <dbReference type="ChEBI" id="CHEBI:30616"/>
        <dbReference type="ChEBI" id="CHEBI:61977"/>
        <dbReference type="ChEBI" id="CHEBI:456216"/>
        <dbReference type="EC" id="2.7.11.1"/>
    </reaction>
</comment>
<evidence type="ECO:0000313" key="10">
    <source>
        <dbReference type="EnsemblPlants" id="OPUNC01G38430.1"/>
    </source>
</evidence>
<dbReference type="InterPro" id="IPR000073">
    <property type="entry name" value="AB_hydrolase_1"/>
</dbReference>
<dbReference type="Gramene" id="OPUNC01G38430.1">
    <property type="protein sequence ID" value="OPUNC01G38430.1"/>
    <property type="gene ID" value="OPUNC01G38430"/>
</dbReference>
<protein>
    <recommendedName>
        <fullName evidence="3">non-specific serine/threonine protein kinase</fullName>
        <ecNumber evidence="3">2.7.11.1</ecNumber>
    </recommendedName>
</protein>